<proteinExistence type="predicted"/>
<dbReference type="PANTHER" id="PTHR21310:SF39">
    <property type="entry name" value="AMINOGLYCOSIDE PHOSPHOTRANSFERASE DOMAIN-CONTAINING PROTEIN"/>
    <property type="match status" value="1"/>
</dbReference>
<dbReference type="Proteomes" id="UP000567179">
    <property type="component" value="Unassembled WGS sequence"/>
</dbReference>
<dbReference type="SUPFAM" id="SSF56112">
    <property type="entry name" value="Protein kinase-like (PK-like)"/>
    <property type="match status" value="1"/>
</dbReference>
<organism evidence="2 3">
    <name type="scientific">Psilocybe cf. subviscida</name>
    <dbReference type="NCBI Taxonomy" id="2480587"/>
    <lineage>
        <taxon>Eukaryota</taxon>
        <taxon>Fungi</taxon>
        <taxon>Dikarya</taxon>
        <taxon>Basidiomycota</taxon>
        <taxon>Agaricomycotina</taxon>
        <taxon>Agaricomycetes</taxon>
        <taxon>Agaricomycetidae</taxon>
        <taxon>Agaricales</taxon>
        <taxon>Agaricineae</taxon>
        <taxon>Strophariaceae</taxon>
        <taxon>Psilocybe</taxon>
    </lineage>
</organism>
<evidence type="ECO:0000259" key="1">
    <source>
        <dbReference type="Pfam" id="PF01636"/>
    </source>
</evidence>
<dbReference type="InterPro" id="IPR051678">
    <property type="entry name" value="AGP_Transferase"/>
</dbReference>
<gene>
    <name evidence="2" type="ORF">D9619_006406</name>
</gene>
<protein>
    <recommendedName>
        <fullName evidence="1">Aminoglycoside phosphotransferase domain-containing protein</fullName>
    </recommendedName>
</protein>
<dbReference type="PANTHER" id="PTHR21310">
    <property type="entry name" value="AMINOGLYCOSIDE PHOSPHOTRANSFERASE-RELATED-RELATED"/>
    <property type="match status" value="1"/>
</dbReference>
<name>A0A8H5EXV5_9AGAR</name>
<dbReference type="Gene3D" id="3.90.1200.10">
    <property type="match status" value="1"/>
</dbReference>
<accession>A0A8H5EXV5</accession>
<comment type="caution">
    <text evidence="2">The sequence shown here is derived from an EMBL/GenBank/DDBJ whole genome shotgun (WGS) entry which is preliminary data.</text>
</comment>
<dbReference type="InterPro" id="IPR011009">
    <property type="entry name" value="Kinase-like_dom_sf"/>
</dbReference>
<feature type="domain" description="Aminoglycoside phosphotransferase" evidence="1">
    <location>
        <begin position="204"/>
        <end position="270"/>
    </location>
</feature>
<dbReference type="AlphaFoldDB" id="A0A8H5EXV5"/>
<sequence length="300" mass="34491">MYLTDILDALFTIFYPAKKPQVSLKPSDVDSLSDEEIEELMTTASRFIDGVPGTVAKLIHNWLGKDTVDCSEANVSQIVFKKTTIPIPRVRRVIKSKGIYIIVMDYIQDSNLAEVWPTYSLWQKIRVAFTLRRYVRQLRWVEAPLGTLPGPLSEQGPQACDVSSIFGRIRPRRGPFNSYKELSDFFNYRYGLGWKAILPEDHPIMKATFDDSSPLVITHNDLNPRNIIVGEDGRIWVVNWAWSGYYPPWFEYSAMTNQVENEQLGGWYDRSWELAIPFVCGPNFQQHEWLGRAGLGLDYT</sequence>
<evidence type="ECO:0000313" key="2">
    <source>
        <dbReference type="EMBL" id="KAF5316615.1"/>
    </source>
</evidence>
<dbReference type="OrthoDB" id="4177236at2759"/>
<reference evidence="2 3" key="1">
    <citation type="journal article" date="2020" name="ISME J.">
        <title>Uncovering the hidden diversity of litter-decomposition mechanisms in mushroom-forming fungi.</title>
        <authorList>
            <person name="Floudas D."/>
            <person name="Bentzer J."/>
            <person name="Ahren D."/>
            <person name="Johansson T."/>
            <person name="Persson P."/>
            <person name="Tunlid A."/>
        </authorList>
    </citation>
    <scope>NUCLEOTIDE SEQUENCE [LARGE SCALE GENOMIC DNA]</scope>
    <source>
        <strain evidence="2 3">CBS 101986</strain>
    </source>
</reference>
<evidence type="ECO:0000313" key="3">
    <source>
        <dbReference type="Proteomes" id="UP000567179"/>
    </source>
</evidence>
<dbReference type="Pfam" id="PF01636">
    <property type="entry name" value="APH"/>
    <property type="match status" value="1"/>
</dbReference>
<dbReference type="EMBL" id="JAACJJ010000042">
    <property type="protein sequence ID" value="KAF5316615.1"/>
    <property type="molecule type" value="Genomic_DNA"/>
</dbReference>
<keyword evidence="3" id="KW-1185">Reference proteome</keyword>
<dbReference type="InterPro" id="IPR002575">
    <property type="entry name" value="Aminoglycoside_PTrfase"/>
</dbReference>